<sequence>MGEKIWKSEIFVVVQMIERLCIYSEEPSIDNPKRKGAQRPKDKDVVELKNRSKLMLKNTKTVDHEANRKRGGNWC</sequence>
<organism evidence="1">
    <name type="scientific">Cucumis melo</name>
    <name type="common">Muskmelon</name>
    <dbReference type="NCBI Taxonomy" id="3656"/>
    <lineage>
        <taxon>Eukaryota</taxon>
        <taxon>Viridiplantae</taxon>
        <taxon>Streptophyta</taxon>
        <taxon>Embryophyta</taxon>
        <taxon>Tracheophyta</taxon>
        <taxon>Spermatophyta</taxon>
        <taxon>Magnoliopsida</taxon>
        <taxon>eudicotyledons</taxon>
        <taxon>Gunneridae</taxon>
        <taxon>Pentapetalae</taxon>
        <taxon>rosids</taxon>
        <taxon>fabids</taxon>
        <taxon>Cucurbitales</taxon>
        <taxon>Cucurbitaceae</taxon>
        <taxon>Benincaseae</taxon>
        <taxon>Cucumis</taxon>
    </lineage>
</organism>
<dbReference type="AlphaFoldDB" id="A0A9I9DM81"/>
<dbReference type="Gramene" id="MELO3C020207.2.1">
    <property type="protein sequence ID" value="MELO3C020207.2.1"/>
    <property type="gene ID" value="MELO3C020207.2"/>
</dbReference>
<reference evidence="1" key="1">
    <citation type="submission" date="2023-03" db="UniProtKB">
        <authorList>
            <consortium name="EnsemblPlants"/>
        </authorList>
    </citation>
    <scope>IDENTIFICATION</scope>
</reference>
<accession>A0A9I9DM81</accession>
<dbReference type="EnsemblPlants" id="MELO3C020207.2.1">
    <property type="protein sequence ID" value="MELO3C020207.2.1"/>
    <property type="gene ID" value="MELO3C020207.2"/>
</dbReference>
<proteinExistence type="predicted"/>
<name>A0A9I9DM81_CUCME</name>
<evidence type="ECO:0000313" key="1">
    <source>
        <dbReference type="EnsemblPlants" id="MELO3C020207.2.1"/>
    </source>
</evidence>
<protein>
    <submittedName>
        <fullName evidence="1">Uncharacterized protein</fullName>
    </submittedName>
</protein>